<sequence length="173" mass="20145">MFQIEVGKKLEAEVPDGLSITFSETGFRAIFKLDNLSEKEIMEFRKGNLRIDVSFLDKIIFFVFTNTMGIGDADIPFTIHLSKCKEFQELEENEGYAMDLMLVEANNNIVKGFRRVGLNVNTSKYLKKCAMEQLSHDFNKDEHVRKIKEIQRKYNSREIKKLAGAYSKFERKQ</sequence>
<dbReference type="EMBL" id="MG973074">
    <property type="protein sequence ID" value="AYD68674.1"/>
    <property type="molecule type" value="Genomic_DNA"/>
</dbReference>
<proteinExistence type="predicted"/>
<geneLocation type="plasmid" evidence="1">
    <name>pHSJD-312</name>
</geneLocation>
<name>A0A386JBX0_CLODI</name>
<keyword evidence="1" id="KW-0614">Plasmid</keyword>
<reference evidence="1" key="1">
    <citation type="journal article" date="2018" name="Sci. Rep.">
        <title>Novel Clade C-I Clostridium difficile strains escape diagnostic tests, differ in pathogenicity potential and carry toxins on extrachromosomal elements.</title>
        <authorList>
            <person name="Ramirez-Vargas G."/>
            <person name="Lopez-Urena D."/>
            <person name="Badilla A."/>
            <person name="Orozco-Aguilar J."/>
            <person name="Murillo T."/>
            <person name="Rojas P."/>
            <person name="Riedel T."/>
            <person name="Overmann J."/>
            <person name="Gonzalez G."/>
            <person name="Chaves-Olarte E."/>
            <person name="Quesada-Gomez C."/>
            <person name="Rodriguez C."/>
        </authorList>
    </citation>
    <scope>NUCLEOTIDE SEQUENCE</scope>
    <source>
        <strain evidence="1">HSJD-312</strain>
        <plasmid evidence="1">pHSJD-312</plasmid>
    </source>
</reference>
<dbReference type="AlphaFoldDB" id="A0A386JBX0"/>
<organism evidence="1">
    <name type="scientific">Clostridioides difficile</name>
    <name type="common">Peptoclostridium difficile</name>
    <dbReference type="NCBI Taxonomy" id="1496"/>
    <lineage>
        <taxon>Bacteria</taxon>
        <taxon>Bacillati</taxon>
        <taxon>Bacillota</taxon>
        <taxon>Clostridia</taxon>
        <taxon>Peptostreptococcales</taxon>
        <taxon>Peptostreptococcaceae</taxon>
        <taxon>Clostridioides</taxon>
    </lineage>
</organism>
<evidence type="ECO:0000313" key="1">
    <source>
        <dbReference type="EMBL" id="AYD68674.1"/>
    </source>
</evidence>
<dbReference type="RefSeq" id="WP_102822264.1">
    <property type="nucleotide sequence ID" value="NZ_LJCL01000008.1"/>
</dbReference>
<protein>
    <submittedName>
        <fullName evidence="1">Uncharacterized protein</fullName>
    </submittedName>
</protein>
<gene>
    <name evidence="1" type="ORF">pHSJD-312_00053</name>
</gene>
<accession>A0A386JBX0</accession>